<keyword evidence="11" id="KW-1185">Reference proteome</keyword>
<dbReference type="KEGG" id="haq:DU484_05225"/>
<evidence type="ECO:0000313" key="9">
    <source>
        <dbReference type="EMBL" id="AXG09317.1"/>
    </source>
</evidence>
<feature type="transmembrane region" description="Helical" evidence="7">
    <location>
        <begin position="226"/>
        <end position="247"/>
    </location>
</feature>
<evidence type="ECO:0000256" key="4">
    <source>
        <dbReference type="ARBA" id="ARBA00022692"/>
    </source>
</evidence>
<protein>
    <submittedName>
        <fullName evidence="9">AEC family transporter</fullName>
    </submittedName>
</protein>
<evidence type="ECO:0000256" key="7">
    <source>
        <dbReference type="SAM" id="Phobius"/>
    </source>
</evidence>
<dbReference type="OrthoDB" id="147743at2157"/>
<evidence type="ECO:0000256" key="6">
    <source>
        <dbReference type="ARBA" id="ARBA00023136"/>
    </source>
</evidence>
<evidence type="ECO:0000256" key="1">
    <source>
        <dbReference type="ARBA" id="ARBA00004141"/>
    </source>
</evidence>
<evidence type="ECO:0000256" key="2">
    <source>
        <dbReference type="ARBA" id="ARBA00022448"/>
    </source>
</evidence>
<evidence type="ECO:0000313" key="10">
    <source>
        <dbReference type="Proteomes" id="UP000252985"/>
    </source>
</evidence>
<dbReference type="GeneID" id="37286357"/>
<accession>A0A345EAU5</accession>
<name>A0A345EAU5_9EURY</name>
<reference evidence="9 10" key="1">
    <citation type="submission" date="2018-07" db="EMBL/GenBank/DDBJ databases">
        <title>Genome sequences of Haloplanus sp. CBA1112.</title>
        <authorList>
            <person name="Kim Y.B."/>
            <person name="Roh S.W."/>
        </authorList>
    </citation>
    <scope>NUCLEOTIDE SEQUENCE [LARGE SCALE GENOMIC DNA]</scope>
    <source>
        <strain evidence="9 10">CBA1112</strain>
    </source>
</reference>
<dbReference type="RefSeq" id="WP_114585117.1">
    <property type="nucleotide sequence ID" value="NZ_CP031148.1"/>
</dbReference>
<dbReference type="EMBL" id="CP031148">
    <property type="protein sequence ID" value="AXG09317.1"/>
    <property type="molecule type" value="Genomic_DNA"/>
</dbReference>
<evidence type="ECO:0000256" key="3">
    <source>
        <dbReference type="ARBA" id="ARBA00022475"/>
    </source>
</evidence>
<keyword evidence="5 7" id="KW-1133">Transmembrane helix</keyword>
<dbReference type="Proteomes" id="UP000252985">
    <property type="component" value="Chromosome"/>
</dbReference>
<organism evidence="9 10">
    <name type="scientific">Haloplanus rubicundus</name>
    <dbReference type="NCBI Taxonomy" id="1547898"/>
    <lineage>
        <taxon>Archaea</taxon>
        <taxon>Methanobacteriati</taxon>
        <taxon>Methanobacteriota</taxon>
        <taxon>Stenosarchaea group</taxon>
        <taxon>Halobacteria</taxon>
        <taxon>Halobacteriales</taxon>
        <taxon>Haloferacaceae</taxon>
        <taxon>Haloplanus</taxon>
    </lineage>
</organism>
<dbReference type="PANTHER" id="PTHR36838:SF1">
    <property type="entry name" value="SLR1864 PROTEIN"/>
    <property type="match status" value="1"/>
</dbReference>
<comment type="subcellular location">
    <subcellularLocation>
        <location evidence="1">Membrane</location>
        <topology evidence="1">Multi-pass membrane protein</topology>
    </subcellularLocation>
</comment>
<keyword evidence="2" id="KW-0813">Transport</keyword>
<feature type="transmembrane region" description="Helical" evidence="7">
    <location>
        <begin position="253"/>
        <end position="277"/>
    </location>
</feature>
<evidence type="ECO:0000313" key="11">
    <source>
        <dbReference type="Proteomes" id="UP000253273"/>
    </source>
</evidence>
<feature type="transmembrane region" description="Helical" evidence="7">
    <location>
        <begin position="289"/>
        <end position="312"/>
    </location>
</feature>
<gene>
    <name evidence="9" type="ORF">DU484_05225</name>
    <name evidence="8" type="ORF">DU500_05665</name>
</gene>
<feature type="transmembrane region" description="Helical" evidence="7">
    <location>
        <begin position="126"/>
        <end position="145"/>
    </location>
</feature>
<evidence type="ECO:0000313" key="8">
    <source>
        <dbReference type="EMBL" id="AXG05970.1"/>
    </source>
</evidence>
<dbReference type="KEGG" id="haj:DU500_05665"/>
<dbReference type="PANTHER" id="PTHR36838">
    <property type="entry name" value="AUXIN EFFLUX CARRIER FAMILY PROTEIN"/>
    <property type="match status" value="1"/>
</dbReference>
<sequence>MSLVSAFTSAILPIVSVMGLGYLLASVLDVEVDPLNSVALYLFLPALIFYSIVTTTLSGATVARIFAGVGLFVVGTMGVTELVDRLLGVPEPYRSADVLAGSLPNAGFYGIPLAEFAFGAVGRTTAVIYITAQAFLMYTLGVYVASRGGGEAGIGAIKEIFRLPLVYAIAAAGVVRALGVAPPTDGTFMTTTSLVGDASIPLMLVIVGIQLSGLEYGSVSRVIRPSLVKLVLAPVVGLGVAVALGAFGDPAVARVFVLLCATPVALIPLALTLSYSDVQARDGLSASEYLTMTIFVTTVASVPVLTVLITILRSGAVF</sequence>
<dbReference type="EMBL" id="CP031150">
    <property type="protein sequence ID" value="AXG05970.1"/>
    <property type="molecule type" value="Genomic_DNA"/>
</dbReference>
<proteinExistence type="predicted"/>
<evidence type="ECO:0000256" key="5">
    <source>
        <dbReference type="ARBA" id="ARBA00022989"/>
    </source>
</evidence>
<accession>A0A345E198</accession>
<keyword evidence="6 7" id="KW-0472">Membrane</keyword>
<feature type="transmembrane region" description="Helical" evidence="7">
    <location>
        <begin position="35"/>
        <end position="53"/>
    </location>
</feature>
<dbReference type="GO" id="GO:0016020">
    <property type="term" value="C:membrane"/>
    <property type="evidence" value="ECO:0007669"/>
    <property type="project" value="UniProtKB-SubCell"/>
</dbReference>
<keyword evidence="4 7" id="KW-0812">Transmembrane</keyword>
<dbReference type="Proteomes" id="UP000253273">
    <property type="component" value="Chromosome"/>
</dbReference>
<dbReference type="AlphaFoldDB" id="A0A345EAU5"/>
<keyword evidence="3" id="KW-1003">Cell membrane</keyword>
<feature type="transmembrane region" description="Helical" evidence="7">
    <location>
        <begin position="65"/>
        <end position="83"/>
    </location>
</feature>
<feature type="transmembrane region" description="Helical" evidence="7">
    <location>
        <begin position="165"/>
        <end position="182"/>
    </location>
</feature>
<dbReference type="GO" id="GO:0055085">
    <property type="term" value="P:transmembrane transport"/>
    <property type="evidence" value="ECO:0007669"/>
    <property type="project" value="InterPro"/>
</dbReference>
<dbReference type="InterPro" id="IPR004776">
    <property type="entry name" value="Mem_transp_PIN-like"/>
</dbReference>
<dbReference type="Pfam" id="PF03547">
    <property type="entry name" value="Mem_trans"/>
    <property type="match status" value="2"/>
</dbReference>
<feature type="transmembrane region" description="Helical" evidence="7">
    <location>
        <begin position="194"/>
        <end position="214"/>
    </location>
</feature>
<reference evidence="8 11" key="2">
    <citation type="submission" date="2018-07" db="EMBL/GenBank/DDBJ databases">
        <title>Genome sequences of Haloplanus sp. CBA1113.</title>
        <authorList>
            <person name="Kim Y.B."/>
            <person name="Roh S.W."/>
        </authorList>
    </citation>
    <scope>NUCLEOTIDE SEQUENCE [LARGE SCALE GENOMIC DNA]</scope>
    <source>
        <strain evidence="8 11">CBA1113</strain>
    </source>
</reference>